<accession>A0A811RTQ3</accession>
<feature type="region of interest" description="Disordered" evidence="1">
    <location>
        <begin position="55"/>
        <end position="124"/>
    </location>
</feature>
<gene>
    <name evidence="3" type="ORF">NCGR_LOCUS56659</name>
</gene>
<keyword evidence="4" id="KW-1185">Reference proteome</keyword>
<name>A0A811RTQ3_9POAL</name>
<feature type="chain" id="PRO_5032882679" evidence="2">
    <location>
        <begin position="26"/>
        <end position="157"/>
    </location>
</feature>
<dbReference type="Proteomes" id="UP000604825">
    <property type="component" value="Unassembled WGS sequence"/>
</dbReference>
<reference evidence="3" key="1">
    <citation type="submission" date="2020-10" db="EMBL/GenBank/DDBJ databases">
        <authorList>
            <person name="Han B."/>
            <person name="Lu T."/>
            <person name="Zhao Q."/>
            <person name="Huang X."/>
            <person name="Zhao Y."/>
        </authorList>
    </citation>
    <scope>NUCLEOTIDE SEQUENCE</scope>
</reference>
<comment type="caution">
    <text evidence="3">The sequence shown here is derived from an EMBL/GenBank/DDBJ whole genome shotgun (WGS) entry which is preliminary data.</text>
</comment>
<proteinExistence type="predicted"/>
<dbReference type="EMBL" id="CAJGYO010000016">
    <property type="protein sequence ID" value="CAD6273393.1"/>
    <property type="molecule type" value="Genomic_DNA"/>
</dbReference>
<organism evidence="3 4">
    <name type="scientific">Miscanthus lutarioriparius</name>
    <dbReference type="NCBI Taxonomy" id="422564"/>
    <lineage>
        <taxon>Eukaryota</taxon>
        <taxon>Viridiplantae</taxon>
        <taxon>Streptophyta</taxon>
        <taxon>Embryophyta</taxon>
        <taxon>Tracheophyta</taxon>
        <taxon>Spermatophyta</taxon>
        <taxon>Magnoliopsida</taxon>
        <taxon>Liliopsida</taxon>
        <taxon>Poales</taxon>
        <taxon>Poaceae</taxon>
        <taxon>PACMAD clade</taxon>
        <taxon>Panicoideae</taxon>
        <taxon>Andropogonodae</taxon>
        <taxon>Andropogoneae</taxon>
        <taxon>Saccharinae</taxon>
        <taxon>Miscanthus</taxon>
    </lineage>
</organism>
<feature type="signal peptide" evidence="2">
    <location>
        <begin position="1"/>
        <end position="25"/>
    </location>
</feature>
<feature type="region of interest" description="Disordered" evidence="1">
    <location>
        <begin position="138"/>
        <end position="157"/>
    </location>
</feature>
<evidence type="ECO:0000256" key="2">
    <source>
        <dbReference type="SAM" id="SignalP"/>
    </source>
</evidence>
<protein>
    <submittedName>
        <fullName evidence="3">Uncharacterized protein</fullName>
    </submittedName>
</protein>
<feature type="compositionally biased region" description="Gly residues" evidence="1">
    <location>
        <begin position="65"/>
        <end position="84"/>
    </location>
</feature>
<dbReference type="AlphaFoldDB" id="A0A811RTQ3"/>
<feature type="compositionally biased region" description="Basic and acidic residues" evidence="1">
    <location>
        <begin position="86"/>
        <end position="101"/>
    </location>
</feature>
<sequence length="157" mass="17298">MCKQGQAILGWWWLVASVPRRPTAGHPPSMNAKVKTGAAWWRRWRSCPPLSVGEAAGTDRFSGIAGEGGGSEAGEKCGNGGNGTAGREEGPRRLPDPDPSDRLYIAYNREQEESNHSSTEAYPMPLFELPNGWAVQPQHRQQLKIRSERHQSLHTLS</sequence>
<evidence type="ECO:0000313" key="4">
    <source>
        <dbReference type="Proteomes" id="UP000604825"/>
    </source>
</evidence>
<evidence type="ECO:0000313" key="3">
    <source>
        <dbReference type="EMBL" id="CAD6273393.1"/>
    </source>
</evidence>
<evidence type="ECO:0000256" key="1">
    <source>
        <dbReference type="SAM" id="MobiDB-lite"/>
    </source>
</evidence>
<keyword evidence="2" id="KW-0732">Signal</keyword>